<evidence type="ECO:0000313" key="3">
    <source>
        <dbReference type="Proteomes" id="UP001163046"/>
    </source>
</evidence>
<gene>
    <name evidence="2" type="ORF">OS493_004373</name>
</gene>
<reference evidence="2" key="1">
    <citation type="submission" date="2023-01" db="EMBL/GenBank/DDBJ databases">
        <title>Genome assembly of the deep-sea coral Lophelia pertusa.</title>
        <authorList>
            <person name="Herrera S."/>
            <person name="Cordes E."/>
        </authorList>
    </citation>
    <scope>NUCLEOTIDE SEQUENCE</scope>
    <source>
        <strain evidence="2">USNM1676648</strain>
        <tissue evidence="2">Polyp</tissue>
    </source>
</reference>
<protein>
    <recommendedName>
        <fullName evidence="1">Haem-binding uptake Tiki superfamily ChaN domain-containing protein</fullName>
    </recommendedName>
</protein>
<proteinExistence type="predicted"/>
<organism evidence="2 3">
    <name type="scientific">Desmophyllum pertusum</name>
    <dbReference type="NCBI Taxonomy" id="174260"/>
    <lineage>
        <taxon>Eukaryota</taxon>
        <taxon>Metazoa</taxon>
        <taxon>Cnidaria</taxon>
        <taxon>Anthozoa</taxon>
        <taxon>Hexacorallia</taxon>
        <taxon>Scleractinia</taxon>
        <taxon>Caryophylliina</taxon>
        <taxon>Caryophylliidae</taxon>
        <taxon>Desmophyllum</taxon>
    </lineage>
</organism>
<name>A0A9W9ZUG1_9CNID</name>
<dbReference type="Gene3D" id="3.40.50.11550">
    <property type="match status" value="1"/>
</dbReference>
<dbReference type="CDD" id="cd14727">
    <property type="entry name" value="ChanN-like"/>
    <property type="match status" value="1"/>
</dbReference>
<dbReference type="InterPro" id="IPR007314">
    <property type="entry name" value="Cofac_haem-bd_dom"/>
</dbReference>
<dbReference type="OrthoDB" id="8300214at2759"/>
<evidence type="ECO:0000259" key="1">
    <source>
        <dbReference type="Pfam" id="PF04187"/>
    </source>
</evidence>
<dbReference type="Proteomes" id="UP001163046">
    <property type="component" value="Unassembled WGS sequence"/>
</dbReference>
<keyword evidence="3" id="KW-1185">Reference proteome</keyword>
<evidence type="ECO:0000313" key="2">
    <source>
        <dbReference type="EMBL" id="KAJ7387379.1"/>
    </source>
</evidence>
<comment type="caution">
    <text evidence="2">The sequence shown here is derived from an EMBL/GenBank/DDBJ whole genome shotgun (WGS) entry which is preliminary data.</text>
</comment>
<dbReference type="SUPFAM" id="SSF159501">
    <property type="entry name" value="EreA/ChaN-like"/>
    <property type="match status" value="1"/>
</dbReference>
<feature type="domain" description="Haem-binding uptake Tiki superfamily ChaN" evidence="1">
    <location>
        <begin position="50"/>
        <end position="265"/>
    </location>
</feature>
<dbReference type="EMBL" id="MU825874">
    <property type="protein sequence ID" value="KAJ7387379.1"/>
    <property type="molecule type" value="Genomic_DNA"/>
</dbReference>
<sequence length="296" mass="33562">MNFIRDLHEECMAGWTKLNSSLRGNLRKLSKSLVFVSARNPGLQLTFDTVMSEAKHATIVLFGEQHHQPSILKAQLCVLERMVSQTTDQSQGALTVTVVMEMFNLQQQPLLDAYQADQISLDELKNKYSDTEGFALEHYGYILEVSKSLGARLVAGFVPKPFCKMIVQEGKKHVLEKIEQTGGPPREFYVDGSEDHYRYFQGLISGNLDQVVDKYRRIFPAQILRDSGFAYTVMDIVQKSKGQTRVLGICGSGHLDFKYGIPERISPEVPTYVLTSRTHDDPVEYNVADCIYQYTY</sequence>
<dbReference type="AlphaFoldDB" id="A0A9W9ZUG1"/>
<dbReference type="Pfam" id="PF04187">
    <property type="entry name" value="Cofac_haem_bdg"/>
    <property type="match status" value="1"/>
</dbReference>
<accession>A0A9W9ZUG1</accession>